<reference evidence="2" key="2">
    <citation type="submission" date="2020-09" db="EMBL/GenBank/DDBJ databases">
        <authorList>
            <person name="Sun Q."/>
            <person name="Zhou Y."/>
        </authorList>
    </citation>
    <scope>NUCLEOTIDE SEQUENCE</scope>
    <source>
        <strain evidence="2">CGMCC 4.7430</strain>
    </source>
</reference>
<sequence length="91" mass="9933">MERATVAASSVRGRSASVRGDRTASLLPSWPLSWRITGQRANQPLPDMVRPMPGFGWPIPADALRPYLPGRMGRSRPARRAVTQVPSEGDP</sequence>
<evidence type="ECO:0000313" key="3">
    <source>
        <dbReference type="Proteomes" id="UP000660745"/>
    </source>
</evidence>
<dbReference type="Proteomes" id="UP000660745">
    <property type="component" value="Unassembled WGS sequence"/>
</dbReference>
<accession>A0A918E4Q2</accession>
<evidence type="ECO:0000256" key="1">
    <source>
        <dbReference type="SAM" id="MobiDB-lite"/>
    </source>
</evidence>
<evidence type="ECO:0000313" key="2">
    <source>
        <dbReference type="EMBL" id="GGP07205.1"/>
    </source>
</evidence>
<feature type="region of interest" description="Disordered" evidence="1">
    <location>
        <begin position="69"/>
        <end position="91"/>
    </location>
</feature>
<name>A0A918E4Q2_9ACTN</name>
<comment type="caution">
    <text evidence="2">The sequence shown here is derived from an EMBL/GenBank/DDBJ whole genome shotgun (WGS) entry which is preliminary data.</text>
</comment>
<dbReference type="AlphaFoldDB" id="A0A918E4Q2"/>
<proteinExistence type="predicted"/>
<feature type="region of interest" description="Disordered" evidence="1">
    <location>
        <begin position="1"/>
        <end position="22"/>
    </location>
</feature>
<protein>
    <submittedName>
        <fullName evidence="2">Uncharacterized protein</fullName>
    </submittedName>
</protein>
<feature type="compositionally biased region" description="Low complexity" evidence="1">
    <location>
        <begin position="1"/>
        <end position="18"/>
    </location>
</feature>
<dbReference type="EMBL" id="BMNK01000005">
    <property type="protein sequence ID" value="GGP07205.1"/>
    <property type="molecule type" value="Genomic_DNA"/>
</dbReference>
<reference evidence="2" key="1">
    <citation type="journal article" date="2014" name="Int. J. Syst. Evol. Microbiol.">
        <title>Complete genome sequence of Corynebacterium casei LMG S-19264T (=DSM 44701T), isolated from a smear-ripened cheese.</title>
        <authorList>
            <consortium name="US DOE Joint Genome Institute (JGI-PGF)"/>
            <person name="Walter F."/>
            <person name="Albersmeier A."/>
            <person name="Kalinowski J."/>
            <person name="Ruckert C."/>
        </authorList>
    </citation>
    <scope>NUCLEOTIDE SEQUENCE</scope>
    <source>
        <strain evidence="2">CGMCC 4.7430</strain>
    </source>
</reference>
<gene>
    <name evidence="2" type="ORF">GCM10012278_34050</name>
</gene>
<keyword evidence="3" id="KW-1185">Reference proteome</keyword>
<organism evidence="2 3">
    <name type="scientific">Nonomuraea glycinis</name>
    <dbReference type="NCBI Taxonomy" id="2047744"/>
    <lineage>
        <taxon>Bacteria</taxon>
        <taxon>Bacillati</taxon>
        <taxon>Actinomycetota</taxon>
        <taxon>Actinomycetes</taxon>
        <taxon>Streptosporangiales</taxon>
        <taxon>Streptosporangiaceae</taxon>
        <taxon>Nonomuraea</taxon>
    </lineage>
</organism>